<proteinExistence type="predicted"/>
<dbReference type="PANTHER" id="PTHR42208:SF1">
    <property type="entry name" value="HEAVY METAL TRANSPORTER"/>
    <property type="match status" value="1"/>
</dbReference>
<dbReference type="Proteomes" id="UP000242087">
    <property type="component" value="Unassembled WGS sequence"/>
</dbReference>
<dbReference type="PANTHER" id="PTHR42208">
    <property type="entry name" value="HEAVY METAL TRANSPORTER-RELATED"/>
    <property type="match status" value="1"/>
</dbReference>
<name>A0A2T4D525_9GAMM</name>
<dbReference type="EMBL" id="PYVF01000031">
    <property type="protein sequence ID" value="PTB88899.1"/>
    <property type="molecule type" value="Genomic_DNA"/>
</dbReference>
<gene>
    <name evidence="1" type="ORF">C9927_02990</name>
</gene>
<dbReference type="InterPro" id="IPR039447">
    <property type="entry name" value="UreH-like_TM_dom"/>
</dbReference>
<reference evidence="1 2" key="1">
    <citation type="submission" date="2018-03" db="EMBL/GenBank/DDBJ databases">
        <title>Cross-interface Injection: A General Nanoliter Liquid Handling Method Applied to Single Cells Genome Amplification Automated Nanoliter Liquid Handling Applied to Single Cell Multiple Displacement Amplification.</title>
        <authorList>
            <person name="Yun J."/>
            <person name="Xu P."/>
            <person name="Xu J."/>
            <person name="Dai X."/>
            <person name="Wang Y."/>
            <person name="Zheng X."/>
            <person name="Cao C."/>
            <person name="Yi Q."/>
            <person name="Zhu Y."/>
            <person name="Wang L."/>
            <person name="Dong Z."/>
            <person name="Huang Y."/>
            <person name="Huang L."/>
            <person name="Du W."/>
        </authorList>
    </citation>
    <scope>NUCLEOTIDE SEQUENCE [LARGE SCALE GENOMIC DNA]</scope>
    <source>
        <strain evidence="1 2">A12-4</strain>
    </source>
</reference>
<dbReference type="AlphaFoldDB" id="A0A2T4D525"/>
<evidence type="ECO:0000313" key="2">
    <source>
        <dbReference type="Proteomes" id="UP000242087"/>
    </source>
</evidence>
<comment type="caution">
    <text evidence="1">The sequence shown here is derived from an EMBL/GenBank/DDBJ whole genome shotgun (WGS) entry which is preliminary data.</text>
</comment>
<protein>
    <submittedName>
        <fullName evidence="1">Sulfite exporter TauE/SafE family protein</fullName>
    </submittedName>
</protein>
<dbReference type="Pfam" id="PF13386">
    <property type="entry name" value="DsbD_2"/>
    <property type="match status" value="1"/>
</dbReference>
<accession>A0A2T4D525</accession>
<evidence type="ECO:0000313" key="1">
    <source>
        <dbReference type="EMBL" id="PTB88899.1"/>
    </source>
</evidence>
<organism evidence="1 2">
    <name type="scientific">Pseudidiomarina aestuarii</name>
    <dbReference type="NCBI Taxonomy" id="624146"/>
    <lineage>
        <taxon>Bacteria</taxon>
        <taxon>Pseudomonadati</taxon>
        <taxon>Pseudomonadota</taxon>
        <taxon>Gammaproteobacteria</taxon>
        <taxon>Alteromonadales</taxon>
        <taxon>Idiomarinaceae</taxon>
        <taxon>Pseudidiomarina</taxon>
    </lineage>
</organism>
<sequence length="220" mass="24101">MTMLDSFAALLMGLAGAGHCIMMCGGIAGAFGQSVSTTTLLFYNLGRITSYCIAGALVGYAASVLTLLMPDALLVLRFVSGLLLILFGLYLAGWWLVLRRLERIGMPLWRRLQPFAQRIRQRQQLPAIFGAGMLWGWLPCGLVYSALSWAALSGSASQGAWMMLMFGFGTFPAMFAFGWFSKALQSILKSQGFRQAMGIIMILYGAWVIQIALRQISLFS</sequence>